<dbReference type="InterPro" id="IPR012430">
    <property type="entry name" value="TMEM43_fam"/>
</dbReference>
<protein>
    <recommendedName>
        <fullName evidence="13">Transmembrane protein 43</fullName>
    </recommendedName>
</protein>
<feature type="transmembrane region" description="Helical" evidence="10">
    <location>
        <begin position="312"/>
        <end position="332"/>
    </location>
</feature>
<evidence type="ECO:0000256" key="3">
    <source>
        <dbReference type="ARBA" id="ARBA00004586"/>
    </source>
</evidence>
<keyword evidence="8 10" id="KW-0472">Membrane</keyword>
<dbReference type="Pfam" id="PF07787">
    <property type="entry name" value="TMEM43"/>
    <property type="match status" value="1"/>
</dbReference>
<dbReference type="GeneTree" id="ENSGT00390000009671"/>
<feature type="transmembrane region" description="Helical" evidence="10">
    <location>
        <begin position="372"/>
        <end position="388"/>
    </location>
</feature>
<keyword evidence="6" id="KW-0256">Endoplasmic reticulum</keyword>
<evidence type="ECO:0000313" key="11">
    <source>
        <dbReference type="Ensembl" id="ENSLLEP00000032892.1"/>
    </source>
</evidence>
<comment type="similarity">
    <text evidence="4">Belongs to the TMEM43 family.</text>
</comment>
<evidence type="ECO:0000256" key="6">
    <source>
        <dbReference type="ARBA" id="ARBA00022824"/>
    </source>
</evidence>
<accession>A0A8C5WER6</accession>
<dbReference type="GO" id="GO:0005789">
    <property type="term" value="C:endoplasmic reticulum membrane"/>
    <property type="evidence" value="ECO:0007669"/>
    <property type="project" value="UniProtKB-SubCell"/>
</dbReference>
<organism evidence="11 12">
    <name type="scientific">Leptobrachium leishanense</name>
    <name type="common">Leishan spiny toad</name>
    <dbReference type="NCBI Taxonomy" id="445787"/>
    <lineage>
        <taxon>Eukaryota</taxon>
        <taxon>Metazoa</taxon>
        <taxon>Chordata</taxon>
        <taxon>Craniata</taxon>
        <taxon>Vertebrata</taxon>
        <taxon>Euteleostomi</taxon>
        <taxon>Amphibia</taxon>
        <taxon>Batrachia</taxon>
        <taxon>Anura</taxon>
        <taxon>Pelobatoidea</taxon>
        <taxon>Megophryidae</taxon>
        <taxon>Leptobrachium</taxon>
    </lineage>
</organism>
<evidence type="ECO:0000313" key="12">
    <source>
        <dbReference type="Proteomes" id="UP000694569"/>
    </source>
</evidence>
<dbReference type="PANTHER" id="PTHR13416">
    <property type="match status" value="1"/>
</dbReference>
<dbReference type="Proteomes" id="UP000694569">
    <property type="component" value="Unplaced"/>
</dbReference>
<keyword evidence="12" id="KW-1185">Reference proteome</keyword>
<dbReference type="AlphaFoldDB" id="A0A8C5WER6"/>
<dbReference type="Ensembl" id="ENSLLET00000034155.1">
    <property type="protein sequence ID" value="ENSLLEP00000032892.1"/>
    <property type="gene ID" value="ENSLLEG00000020683.1"/>
</dbReference>
<evidence type="ECO:0000256" key="8">
    <source>
        <dbReference type="ARBA" id="ARBA00023136"/>
    </source>
</evidence>
<keyword evidence="7 10" id="KW-1133">Transmembrane helix</keyword>
<evidence type="ECO:0000256" key="5">
    <source>
        <dbReference type="ARBA" id="ARBA00022692"/>
    </source>
</evidence>
<evidence type="ECO:0000256" key="1">
    <source>
        <dbReference type="ARBA" id="ARBA00004127"/>
    </source>
</evidence>
<comment type="subcellular location">
    <subcellularLocation>
        <location evidence="1">Endomembrane system</location>
        <topology evidence="1">Multi-pass membrane protein</topology>
    </subcellularLocation>
    <subcellularLocation>
        <location evidence="3">Endoplasmic reticulum membrane</location>
    </subcellularLocation>
    <subcellularLocation>
        <location evidence="2">Nucleus envelope</location>
    </subcellularLocation>
</comment>
<evidence type="ECO:0008006" key="13">
    <source>
        <dbReference type="Google" id="ProtNLM"/>
    </source>
</evidence>
<evidence type="ECO:0000256" key="2">
    <source>
        <dbReference type="ARBA" id="ARBA00004259"/>
    </source>
</evidence>
<name>A0A8C5WER6_9ANUR</name>
<dbReference type="GO" id="GO:0006629">
    <property type="term" value="P:lipid metabolic process"/>
    <property type="evidence" value="ECO:0007669"/>
    <property type="project" value="TreeGrafter"/>
</dbReference>
<evidence type="ECO:0000256" key="9">
    <source>
        <dbReference type="ARBA" id="ARBA00023242"/>
    </source>
</evidence>
<dbReference type="PANTHER" id="PTHR13416:SF2">
    <property type="entry name" value="TRANSMEMBRANE PROTEIN 43"/>
    <property type="match status" value="1"/>
</dbReference>
<sequence>MARSPPDHVQEHTSVTTECRAGFLERLSDTAGGTILGFIAFSLSFYLLFTNEGRAVQTAASLDEGLSIVTSLSHVHTMDFEHENRLVHLSAPLYTSKPLYDPNYGVSVHCVKLKRQVEMFQWVEYEESREYEENGETNTQSRYSYNTEWKSEVVSSRHFDREIAHQNPSAMAVESFTAVASDVRLGTFSLGSGLIDQINNFKQMPPVQGGAPNADITTQGDFFYQSVNPKNPEVGDLRISFWYAGASLGGTSSGPVDTVSVIARVKGGVLGPYRTASGDVLELLYPGKLTAEDVFRAEHQTNTVKTWGLRGAGWLMMFLGISLMTKIFHTLVDWIPGLRDLVSLGLKIFALCVSTSLSLLTIALGWFFYRPVLSLLLAALGVGVIVLAKSRVPQKKYQ</sequence>
<reference evidence="11" key="2">
    <citation type="submission" date="2025-09" db="UniProtKB">
        <authorList>
            <consortium name="Ensembl"/>
        </authorList>
    </citation>
    <scope>IDENTIFICATION</scope>
</reference>
<evidence type="ECO:0000256" key="4">
    <source>
        <dbReference type="ARBA" id="ARBA00006627"/>
    </source>
</evidence>
<reference evidence="11" key="1">
    <citation type="submission" date="2025-08" db="UniProtKB">
        <authorList>
            <consortium name="Ensembl"/>
        </authorList>
    </citation>
    <scope>IDENTIFICATION</scope>
</reference>
<proteinExistence type="inferred from homology"/>
<dbReference type="GO" id="GO:0005637">
    <property type="term" value="C:nuclear inner membrane"/>
    <property type="evidence" value="ECO:0007669"/>
    <property type="project" value="TreeGrafter"/>
</dbReference>
<dbReference type="OrthoDB" id="410725at2759"/>
<feature type="transmembrane region" description="Helical" evidence="10">
    <location>
        <begin position="30"/>
        <end position="49"/>
    </location>
</feature>
<evidence type="ECO:0000256" key="10">
    <source>
        <dbReference type="SAM" id="Phobius"/>
    </source>
</evidence>
<keyword evidence="5 10" id="KW-0812">Transmembrane</keyword>
<keyword evidence="9" id="KW-0539">Nucleus</keyword>
<dbReference type="GO" id="GO:0071763">
    <property type="term" value="P:nuclear membrane organization"/>
    <property type="evidence" value="ECO:0007669"/>
    <property type="project" value="TreeGrafter"/>
</dbReference>
<evidence type="ECO:0000256" key="7">
    <source>
        <dbReference type="ARBA" id="ARBA00022989"/>
    </source>
</evidence>